<dbReference type="SUPFAM" id="SSF51735">
    <property type="entry name" value="NAD(P)-binding Rossmann-fold domains"/>
    <property type="match status" value="1"/>
</dbReference>
<dbReference type="RefSeq" id="WP_096800752.1">
    <property type="nucleotide sequence ID" value="NZ_CP023564.1"/>
</dbReference>
<name>A0A291H1L1_9MICO</name>
<evidence type="ECO:0000259" key="5">
    <source>
        <dbReference type="Pfam" id="PF00389"/>
    </source>
</evidence>
<dbReference type="KEGG" id="bgg:CFK41_17040"/>
<dbReference type="Pfam" id="PF00389">
    <property type="entry name" value="2-Hacid_dh"/>
    <property type="match status" value="1"/>
</dbReference>
<dbReference type="PROSITE" id="PS00670">
    <property type="entry name" value="D_2_HYDROXYACID_DH_2"/>
    <property type="match status" value="1"/>
</dbReference>
<dbReference type="PANTHER" id="PTHR43761">
    <property type="entry name" value="D-ISOMER SPECIFIC 2-HYDROXYACID DEHYDROGENASE FAMILY PROTEIN (AFU_ORTHOLOGUE AFUA_1G13630)"/>
    <property type="match status" value="1"/>
</dbReference>
<keyword evidence="3" id="KW-0520">NAD</keyword>
<evidence type="ECO:0000256" key="2">
    <source>
        <dbReference type="ARBA" id="ARBA00023002"/>
    </source>
</evidence>
<evidence type="ECO:0000313" key="8">
    <source>
        <dbReference type="Proteomes" id="UP000217889"/>
    </source>
</evidence>
<evidence type="ECO:0000256" key="3">
    <source>
        <dbReference type="ARBA" id="ARBA00023027"/>
    </source>
</evidence>
<dbReference type="PROSITE" id="PS00671">
    <property type="entry name" value="D_2_HYDROXYACID_DH_3"/>
    <property type="match status" value="1"/>
</dbReference>
<dbReference type="GO" id="GO:0051287">
    <property type="term" value="F:NAD binding"/>
    <property type="evidence" value="ECO:0007669"/>
    <property type="project" value="InterPro"/>
</dbReference>
<dbReference type="Proteomes" id="UP000217889">
    <property type="component" value="Chromosome"/>
</dbReference>
<proteinExistence type="inferred from homology"/>
<evidence type="ECO:0000313" key="7">
    <source>
        <dbReference type="EMBL" id="ATG56292.1"/>
    </source>
</evidence>
<feature type="domain" description="D-isomer specific 2-hydroxyacid dehydrogenase catalytic" evidence="5">
    <location>
        <begin position="16"/>
        <end position="315"/>
    </location>
</feature>
<dbReference type="OrthoDB" id="117809at2"/>
<dbReference type="Pfam" id="PF02826">
    <property type="entry name" value="2-Hacid_dh_C"/>
    <property type="match status" value="1"/>
</dbReference>
<dbReference type="CDD" id="cd05299">
    <property type="entry name" value="CtBP_dh"/>
    <property type="match status" value="1"/>
</dbReference>
<dbReference type="Gene3D" id="3.40.50.720">
    <property type="entry name" value="NAD(P)-binding Rossmann-like Domain"/>
    <property type="match status" value="2"/>
</dbReference>
<dbReference type="AlphaFoldDB" id="A0A291H1L1"/>
<keyword evidence="2 4" id="KW-0560">Oxidoreductase</keyword>
<dbReference type="InterPro" id="IPR043322">
    <property type="entry name" value="CtBP"/>
</dbReference>
<gene>
    <name evidence="7" type="ORF">CFK41_17040</name>
</gene>
<feature type="domain" description="D-isomer specific 2-hydroxyacid dehydrogenase NAD-binding" evidence="6">
    <location>
        <begin position="107"/>
        <end position="282"/>
    </location>
</feature>
<dbReference type="SUPFAM" id="SSF52283">
    <property type="entry name" value="Formate/glycerate dehydrogenase catalytic domain-like"/>
    <property type="match status" value="1"/>
</dbReference>
<organism evidence="7 8">
    <name type="scientific">Brachybacterium ginsengisoli</name>
    <dbReference type="NCBI Taxonomy" id="1331682"/>
    <lineage>
        <taxon>Bacteria</taxon>
        <taxon>Bacillati</taxon>
        <taxon>Actinomycetota</taxon>
        <taxon>Actinomycetes</taxon>
        <taxon>Micrococcales</taxon>
        <taxon>Dermabacteraceae</taxon>
        <taxon>Brachybacterium</taxon>
    </lineage>
</organism>
<reference evidence="7 8" key="1">
    <citation type="journal article" date="2014" name="Int. J. Syst. Evol. Microbiol.">
        <title>Brachybacterium ginsengisoli sp. nov., isolated from soil of a ginseng field.</title>
        <authorList>
            <person name="Hoang V.A."/>
            <person name="Kim Y.J."/>
            <person name="Nguyen N.L."/>
            <person name="Yang D.C."/>
        </authorList>
    </citation>
    <scope>NUCLEOTIDE SEQUENCE [LARGE SCALE GENOMIC DNA]</scope>
    <source>
        <strain evidence="7 8">DCY80</strain>
    </source>
</reference>
<keyword evidence="8" id="KW-1185">Reference proteome</keyword>
<dbReference type="InterPro" id="IPR029753">
    <property type="entry name" value="D-isomer_DH_CS"/>
</dbReference>
<dbReference type="InterPro" id="IPR006139">
    <property type="entry name" value="D-isomer_2_OHA_DH_cat_dom"/>
</dbReference>
<sequence>MKIAIVDSDNESFEEEHKVAERFGIELSRSQASDEQQTIEAARGADAILVQYAPITAAVLDALPDLRAIGRYGVGVDTVDVEAATARGIAVCNVPDYGVQDVSDHAIALTLSVVRGTARLDRLVRAGEYGLVPVKPLHRISTLRFGVVGLGRIGAATARKAQALGFTVIGSDPQLEIGSRTADDIEVVDFEILLSTCDVISLHVPLLESTRHLIGEETLARMKPGAMLINTCRGGVVDTEAVARALQDGRLQGAGLDVFEQEPLGLDSPLMDCPGAVLTPHASWYSEESYSELKRRVTEAVAAVIRGERPRDILNPEVLDRA</sequence>
<evidence type="ECO:0000256" key="4">
    <source>
        <dbReference type="RuleBase" id="RU003719"/>
    </source>
</evidence>
<evidence type="ECO:0000256" key="1">
    <source>
        <dbReference type="ARBA" id="ARBA00005854"/>
    </source>
</evidence>
<dbReference type="PANTHER" id="PTHR43761:SF1">
    <property type="entry name" value="D-ISOMER SPECIFIC 2-HYDROXYACID DEHYDROGENASE CATALYTIC DOMAIN-CONTAINING PROTEIN-RELATED"/>
    <property type="match status" value="1"/>
</dbReference>
<dbReference type="InterPro" id="IPR050418">
    <property type="entry name" value="D-iso_2-hydroxyacid_DH_PdxB"/>
</dbReference>
<protein>
    <submittedName>
        <fullName evidence="7">2-hydroxyacid dehydrogenase</fullName>
    </submittedName>
</protein>
<comment type="similarity">
    <text evidence="1 4">Belongs to the D-isomer specific 2-hydroxyacid dehydrogenase family.</text>
</comment>
<dbReference type="InterPro" id="IPR006140">
    <property type="entry name" value="D-isomer_DH_NAD-bd"/>
</dbReference>
<evidence type="ECO:0000259" key="6">
    <source>
        <dbReference type="Pfam" id="PF02826"/>
    </source>
</evidence>
<dbReference type="GO" id="GO:0016616">
    <property type="term" value="F:oxidoreductase activity, acting on the CH-OH group of donors, NAD or NADP as acceptor"/>
    <property type="evidence" value="ECO:0007669"/>
    <property type="project" value="InterPro"/>
</dbReference>
<dbReference type="EMBL" id="CP023564">
    <property type="protein sequence ID" value="ATG56292.1"/>
    <property type="molecule type" value="Genomic_DNA"/>
</dbReference>
<dbReference type="GO" id="GO:0003714">
    <property type="term" value="F:transcription corepressor activity"/>
    <property type="evidence" value="ECO:0007669"/>
    <property type="project" value="InterPro"/>
</dbReference>
<accession>A0A291H1L1</accession>
<dbReference type="InterPro" id="IPR036291">
    <property type="entry name" value="NAD(P)-bd_dom_sf"/>
</dbReference>